<dbReference type="EMBL" id="JABVXQ010000008">
    <property type="protein sequence ID" value="KAF6094809.1"/>
    <property type="molecule type" value="Genomic_DNA"/>
</dbReference>
<feature type="compositionally biased region" description="Basic and acidic residues" evidence="1">
    <location>
        <begin position="76"/>
        <end position="91"/>
    </location>
</feature>
<evidence type="ECO:0000313" key="3">
    <source>
        <dbReference type="Proteomes" id="UP000664940"/>
    </source>
</evidence>
<evidence type="ECO:0000256" key="1">
    <source>
        <dbReference type="SAM" id="MobiDB-lite"/>
    </source>
</evidence>
<feature type="region of interest" description="Disordered" evidence="1">
    <location>
        <begin position="27"/>
        <end position="113"/>
    </location>
</feature>
<organism evidence="2 3">
    <name type="scientific">Phyllostomus discolor</name>
    <name type="common">pale spear-nosed bat</name>
    <dbReference type="NCBI Taxonomy" id="89673"/>
    <lineage>
        <taxon>Eukaryota</taxon>
        <taxon>Metazoa</taxon>
        <taxon>Chordata</taxon>
        <taxon>Craniata</taxon>
        <taxon>Vertebrata</taxon>
        <taxon>Euteleostomi</taxon>
        <taxon>Mammalia</taxon>
        <taxon>Eutheria</taxon>
        <taxon>Laurasiatheria</taxon>
        <taxon>Chiroptera</taxon>
        <taxon>Yangochiroptera</taxon>
        <taxon>Phyllostomidae</taxon>
        <taxon>Phyllostominae</taxon>
        <taxon>Phyllostomus</taxon>
    </lineage>
</organism>
<feature type="compositionally biased region" description="Basic and acidic residues" evidence="1">
    <location>
        <begin position="27"/>
        <end position="37"/>
    </location>
</feature>
<reference evidence="2 3" key="1">
    <citation type="journal article" date="2020" name="Nature">
        <title>Six reference-quality genomes reveal evolution of bat adaptations.</title>
        <authorList>
            <person name="Jebb D."/>
            <person name="Huang Z."/>
            <person name="Pippel M."/>
            <person name="Hughes G.M."/>
            <person name="Lavrichenko K."/>
            <person name="Devanna P."/>
            <person name="Winkler S."/>
            <person name="Jermiin L.S."/>
            <person name="Skirmuntt E.C."/>
            <person name="Katzourakis A."/>
            <person name="Burkitt-Gray L."/>
            <person name="Ray D.A."/>
            <person name="Sullivan K.A.M."/>
            <person name="Roscito J.G."/>
            <person name="Kirilenko B.M."/>
            <person name="Davalos L.M."/>
            <person name="Corthals A.P."/>
            <person name="Power M.L."/>
            <person name="Jones G."/>
            <person name="Ransome R.D."/>
            <person name="Dechmann D.K.N."/>
            <person name="Locatelli A.G."/>
            <person name="Puechmaille S.J."/>
            <person name="Fedrigo O."/>
            <person name="Jarvis E.D."/>
            <person name="Hiller M."/>
            <person name="Vernes S.C."/>
            <person name="Myers E.W."/>
            <person name="Teeling E.C."/>
        </authorList>
    </citation>
    <scope>NUCLEOTIDE SEQUENCE [LARGE SCALE GENOMIC DNA]</scope>
    <source>
        <strain evidence="2">Bat1K_MPI-CBG_1</strain>
    </source>
</reference>
<proteinExistence type="predicted"/>
<name>A0A833ZJ65_9CHIR</name>
<gene>
    <name evidence="2" type="ORF">HJG60_011899</name>
</gene>
<sequence>MSHFTNWKFCQVRKTLMPWDNVRAPWERKKENMRPEELPEGQARPRGQVLQKGEGAQSTEDNTKEAGGEESTEEGPPLRETEPRTDTKDWRLPTPLGPVYPPPVSSVSTKAGGRSWELSPPIAKSSRIHNGPFWNFLDMKAEKRLTCRKERRSRYGDINVHRRYQLGQVFTPFQALATTEMQRLVCPRVLPMIPHMRKMGILCTNERNLQDLSLSSTELGLGKDDNNHEKEKSASLIKTPLFPPIDKATKYNNMK</sequence>
<comment type="caution">
    <text evidence="2">The sequence shown here is derived from an EMBL/GenBank/DDBJ whole genome shotgun (WGS) entry which is preliminary data.</text>
</comment>
<protein>
    <submittedName>
        <fullName evidence="2">Uncharacterized protein</fullName>
    </submittedName>
</protein>
<evidence type="ECO:0000313" key="2">
    <source>
        <dbReference type="EMBL" id="KAF6094809.1"/>
    </source>
</evidence>
<dbReference type="Proteomes" id="UP000664940">
    <property type="component" value="Unassembled WGS sequence"/>
</dbReference>
<feature type="compositionally biased region" description="Pro residues" evidence="1">
    <location>
        <begin position="95"/>
        <end position="104"/>
    </location>
</feature>
<accession>A0A833ZJ65</accession>
<dbReference type="AlphaFoldDB" id="A0A833ZJ65"/>